<organism evidence="1 2">
    <name type="scientific">Oryzias latipes</name>
    <name type="common">Japanese rice fish</name>
    <name type="synonym">Japanese killifish</name>
    <dbReference type="NCBI Taxonomy" id="8090"/>
    <lineage>
        <taxon>Eukaryota</taxon>
        <taxon>Metazoa</taxon>
        <taxon>Chordata</taxon>
        <taxon>Craniata</taxon>
        <taxon>Vertebrata</taxon>
        <taxon>Euteleostomi</taxon>
        <taxon>Actinopterygii</taxon>
        <taxon>Neopterygii</taxon>
        <taxon>Teleostei</taxon>
        <taxon>Neoteleostei</taxon>
        <taxon>Acanthomorphata</taxon>
        <taxon>Ovalentaria</taxon>
        <taxon>Atherinomorphae</taxon>
        <taxon>Beloniformes</taxon>
        <taxon>Adrianichthyidae</taxon>
        <taxon>Oryziinae</taxon>
        <taxon>Oryzias</taxon>
    </lineage>
</organism>
<reference key="1">
    <citation type="journal article" date="2007" name="Nature">
        <title>The medaka draft genome and insights into vertebrate genome evolution.</title>
        <authorList>
            <person name="Kasahara M."/>
            <person name="Naruse K."/>
            <person name="Sasaki S."/>
            <person name="Nakatani Y."/>
            <person name="Qu W."/>
            <person name="Ahsan B."/>
            <person name="Yamada T."/>
            <person name="Nagayasu Y."/>
            <person name="Doi K."/>
            <person name="Kasai Y."/>
            <person name="Jindo T."/>
            <person name="Kobayashi D."/>
            <person name="Shimada A."/>
            <person name="Toyoda A."/>
            <person name="Kuroki Y."/>
            <person name="Fujiyama A."/>
            <person name="Sasaki T."/>
            <person name="Shimizu A."/>
            <person name="Asakawa S."/>
            <person name="Shimizu N."/>
            <person name="Hashimoto S."/>
            <person name="Yang J."/>
            <person name="Lee Y."/>
            <person name="Matsushima K."/>
            <person name="Sugano S."/>
            <person name="Sakaizumi M."/>
            <person name="Narita T."/>
            <person name="Ohishi K."/>
            <person name="Haga S."/>
            <person name="Ohta F."/>
            <person name="Nomoto H."/>
            <person name="Nogata K."/>
            <person name="Morishita T."/>
            <person name="Endo T."/>
            <person name="Shin-I T."/>
            <person name="Takeda H."/>
            <person name="Morishita S."/>
            <person name="Kohara Y."/>
        </authorList>
    </citation>
    <scope>NUCLEOTIDE SEQUENCE [LARGE SCALE GENOMIC DNA]</scope>
    <source>
        <strain>Hd-rR</strain>
    </source>
</reference>
<evidence type="ECO:0000313" key="2">
    <source>
        <dbReference type="Proteomes" id="UP000265180"/>
    </source>
</evidence>
<dbReference type="Ensembl" id="ENSORLT00020022675.1">
    <property type="protein sequence ID" value="ENSORLP00020014798.1"/>
    <property type="gene ID" value="ENSORLG00020015799.1"/>
</dbReference>
<reference evidence="1 2" key="2">
    <citation type="submission" date="2017-04" db="EMBL/GenBank/DDBJ databases">
        <title>CpG methylation of centromeres and impact of large insertions on vertebrate speciation.</title>
        <authorList>
            <person name="Ichikawa K."/>
            <person name="Yoshimura J."/>
            <person name="Morishita S."/>
        </authorList>
    </citation>
    <scope>NUCLEOTIDE SEQUENCE</scope>
    <source>
        <strain evidence="1 2">HNI</strain>
    </source>
</reference>
<reference evidence="1" key="4">
    <citation type="submission" date="2025-09" db="UniProtKB">
        <authorList>
            <consortium name="Ensembl"/>
        </authorList>
    </citation>
    <scope>IDENTIFICATION</scope>
    <source>
        <strain evidence="1">HNI</strain>
    </source>
</reference>
<reference evidence="1" key="3">
    <citation type="submission" date="2025-08" db="UniProtKB">
        <authorList>
            <consortium name="Ensembl"/>
        </authorList>
    </citation>
    <scope>IDENTIFICATION</scope>
    <source>
        <strain evidence="1">HNI</strain>
    </source>
</reference>
<protein>
    <submittedName>
        <fullName evidence="1">Uncharacterized protein</fullName>
    </submittedName>
</protein>
<evidence type="ECO:0000313" key="1">
    <source>
        <dbReference type="Ensembl" id="ENSORLP00020014798.1"/>
    </source>
</evidence>
<proteinExistence type="predicted"/>
<name>A0A3P9L292_ORYLA</name>
<sequence>NAANKIIFGRGTRLIIETSKFS</sequence>
<accession>A0A3P9L292</accession>
<dbReference type="AlphaFoldDB" id="A0A3P9L292"/>
<dbReference type="Proteomes" id="UP000265180">
    <property type="component" value="Chromosome 17"/>
</dbReference>